<evidence type="ECO:0000259" key="1">
    <source>
        <dbReference type="SMART" id="SM00343"/>
    </source>
</evidence>
<dbReference type="EMBL" id="JANPWB010000013">
    <property type="protein sequence ID" value="KAJ1108982.1"/>
    <property type="molecule type" value="Genomic_DNA"/>
</dbReference>
<dbReference type="SMART" id="SM00343">
    <property type="entry name" value="ZnF_C2HC"/>
    <property type="match status" value="1"/>
</dbReference>
<gene>
    <name evidence="2" type="ORF">NDU88_006352</name>
</gene>
<dbReference type="GO" id="GO:0008270">
    <property type="term" value="F:zinc ion binding"/>
    <property type="evidence" value="ECO:0007669"/>
    <property type="project" value="InterPro"/>
</dbReference>
<proteinExistence type="predicted"/>
<dbReference type="Proteomes" id="UP001066276">
    <property type="component" value="Chromosome 9"/>
</dbReference>
<name>A0AAV7N0P6_PLEWA</name>
<feature type="domain" description="CCHC-type" evidence="1">
    <location>
        <begin position="143"/>
        <end position="159"/>
    </location>
</feature>
<protein>
    <recommendedName>
        <fullName evidence="1">CCHC-type domain-containing protein</fullName>
    </recommendedName>
</protein>
<sequence length="178" mass="20308">MIDCLLAFKQYSGTETIEPKDMLHFVFRFVEGLNPEIGQMIKSHLICWQAKPIHEVLQYAKYCIDEIELKQKKLKEKAMVMQNEAAQTGVQGNFVQQRPQQQGNVMFQPQMRVRGRGGNMNGGPDLNTVVVQNDVQGKKKLLLCHICGAVGHWKWECPMMVQEGVAQQSNDIQFVLEC</sequence>
<dbReference type="InterPro" id="IPR001878">
    <property type="entry name" value="Znf_CCHC"/>
</dbReference>
<dbReference type="SUPFAM" id="SSF57756">
    <property type="entry name" value="Retrovirus zinc finger-like domains"/>
    <property type="match status" value="1"/>
</dbReference>
<dbReference type="GO" id="GO:0003676">
    <property type="term" value="F:nucleic acid binding"/>
    <property type="evidence" value="ECO:0007669"/>
    <property type="project" value="InterPro"/>
</dbReference>
<evidence type="ECO:0000313" key="3">
    <source>
        <dbReference type="Proteomes" id="UP001066276"/>
    </source>
</evidence>
<evidence type="ECO:0000313" key="2">
    <source>
        <dbReference type="EMBL" id="KAJ1108982.1"/>
    </source>
</evidence>
<dbReference type="InterPro" id="IPR036875">
    <property type="entry name" value="Znf_CCHC_sf"/>
</dbReference>
<dbReference type="AlphaFoldDB" id="A0AAV7N0P6"/>
<comment type="caution">
    <text evidence="2">The sequence shown here is derived from an EMBL/GenBank/DDBJ whole genome shotgun (WGS) entry which is preliminary data.</text>
</comment>
<organism evidence="2 3">
    <name type="scientific">Pleurodeles waltl</name>
    <name type="common">Iberian ribbed newt</name>
    <dbReference type="NCBI Taxonomy" id="8319"/>
    <lineage>
        <taxon>Eukaryota</taxon>
        <taxon>Metazoa</taxon>
        <taxon>Chordata</taxon>
        <taxon>Craniata</taxon>
        <taxon>Vertebrata</taxon>
        <taxon>Euteleostomi</taxon>
        <taxon>Amphibia</taxon>
        <taxon>Batrachia</taxon>
        <taxon>Caudata</taxon>
        <taxon>Salamandroidea</taxon>
        <taxon>Salamandridae</taxon>
        <taxon>Pleurodelinae</taxon>
        <taxon>Pleurodeles</taxon>
    </lineage>
</organism>
<keyword evidence="3" id="KW-1185">Reference proteome</keyword>
<accession>A0AAV7N0P6</accession>
<reference evidence="2" key="1">
    <citation type="journal article" date="2022" name="bioRxiv">
        <title>Sequencing and chromosome-scale assembly of the giantPleurodeles waltlgenome.</title>
        <authorList>
            <person name="Brown T."/>
            <person name="Elewa A."/>
            <person name="Iarovenko S."/>
            <person name="Subramanian E."/>
            <person name="Araus A.J."/>
            <person name="Petzold A."/>
            <person name="Susuki M."/>
            <person name="Suzuki K.-i.T."/>
            <person name="Hayashi T."/>
            <person name="Toyoda A."/>
            <person name="Oliveira C."/>
            <person name="Osipova E."/>
            <person name="Leigh N.D."/>
            <person name="Simon A."/>
            <person name="Yun M.H."/>
        </authorList>
    </citation>
    <scope>NUCLEOTIDE SEQUENCE</scope>
    <source>
        <strain evidence="2">20211129_DDA</strain>
        <tissue evidence="2">Liver</tissue>
    </source>
</reference>